<dbReference type="EMBL" id="FNPI01000001">
    <property type="protein sequence ID" value="SDY18032.1"/>
    <property type="molecule type" value="Genomic_DNA"/>
</dbReference>
<dbReference type="Pfam" id="PF00291">
    <property type="entry name" value="PALP"/>
    <property type="match status" value="1"/>
</dbReference>
<keyword evidence="8" id="KW-1185">Reference proteome</keyword>
<organism evidence="7 8">
    <name type="scientific">Evansella caseinilytica</name>
    <dbReference type="NCBI Taxonomy" id="1503961"/>
    <lineage>
        <taxon>Bacteria</taxon>
        <taxon>Bacillati</taxon>
        <taxon>Bacillota</taxon>
        <taxon>Bacilli</taxon>
        <taxon>Bacillales</taxon>
        <taxon>Bacillaceae</taxon>
        <taxon>Evansella</taxon>
    </lineage>
</organism>
<evidence type="ECO:0000313" key="8">
    <source>
        <dbReference type="Proteomes" id="UP000198935"/>
    </source>
</evidence>
<accession>A0A1H3HRH3</accession>
<evidence type="ECO:0000256" key="2">
    <source>
        <dbReference type="ARBA" id="ARBA00008639"/>
    </source>
</evidence>
<evidence type="ECO:0000313" key="7">
    <source>
        <dbReference type="EMBL" id="SDY18032.1"/>
    </source>
</evidence>
<feature type="domain" description="Tryptophan synthase beta chain-like PALP" evidence="6">
    <location>
        <begin position="10"/>
        <end position="304"/>
    </location>
</feature>
<dbReference type="PANTHER" id="PTHR43780">
    <property type="entry name" value="1-AMINOCYCLOPROPANE-1-CARBOXYLATE DEAMINASE-RELATED"/>
    <property type="match status" value="1"/>
</dbReference>
<keyword evidence="3 5" id="KW-0663">Pyridoxal phosphate</keyword>
<evidence type="ECO:0000256" key="4">
    <source>
        <dbReference type="PIRSR" id="PIRSR006278-1"/>
    </source>
</evidence>
<evidence type="ECO:0000256" key="3">
    <source>
        <dbReference type="ARBA" id="ARBA00022898"/>
    </source>
</evidence>
<name>A0A1H3HRH3_9BACI</name>
<sequence>MVNKIKLIRHATPITKLAAPFSGSTVYMKREDLIDFGIGGSKVRKLEYIFYEVLEKQADKIITIGSEHSNHARITAAVAQHFHIACDIIIISDNPERKKEGNQLLLDFYQAKVQYCTRKDATDYIDHYLDSQTQAGINYYFIPGGAHTPAGALGYADAMKEMYMQCLQENIKIDAIFLPTGTGSTQAGLLYGAKQLQLPVKIVGVSVARKTAQCITNIQTVFDSLVKKRRDSFSIQKEDIHVIDQAVAGYGEISADVYSTMQAVSCSAGIVLDPVYNAKAFAGMKKYLADSKEKFRNVLYINTGGIPSVFTTPFKNRMASS</sequence>
<gene>
    <name evidence="7" type="ORF">SAMN05421736_101590</name>
</gene>
<evidence type="ECO:0000259" key="6">
    <source>
        <dbReference type="Pfam" id="PF00291"/>
    </source>
</evidence>
<feature type="active site" description="Nucleophile" evidence="4">
    <location>
        <position position="69"/>
    </location>
</feature>
<dbReference type="PANTHER" id="PTHR43780:SF2">
    <property type="entry name" value="1-AMINOCYCLOPROPANE-1-CARBOXYLATE DEAMINASE-RELATED"/>
    <property type="match status" value="1"/>
</dbReference>
<dbReference type="InterPro" id="IPR036052">
    <property type="entry name" value="TrpB-like_PALP_sf"/>
</dbReference>
<proteinExistence type="inferred from homology"/>
<evidence type="ECO:0000256" key="1">
    <source>
        <dbReference type="ARBA" id="ARBA00001933"/>
    </source>
</evidence>
<comment type="cofactor">
    <cofactor evidence="1">
        <name>pyridoxal 5'-phosphate</name>
        <dbReference type="ChEBI" id="CHEBI:597326"/>
    </cofactor>
</comment>
<dbReference type="InterPro" id="IPR027278">
    <property type="entry name" value="ACCD_DCysDesulf"/>
</dbReference>
<dbReference type="SUPFAM" id="SSF53686">
    <property type="entry name" value="Tryptophan synthase beta subunit-like PLP-dependent enzymes"/>
    <property type="match status" value="1"/>
</dbReference>
<dbReference type="AlphaFoldDB" id="A0A1H3HRH3"/>
<dbReference type="GO" id="GO:0019148">
    <property type="term" value="F:D-cysteine desulfhydrase activity"/>
    <property type="evidence" value="ECO:0007669"/>
    <property type="project" value="TreeGrafter"/>
</dbReference>
<comment type="similarity">
    <text evidence="2">Belongs to the ACC deaminase/D-cysteine desulfhydrase family.</text>
</comment>
<protein>
    <submittedName>
        <fullName evidence="7">D-cysteine desulfhydrase</fullName>
    </submittedName>
</protein>
<dbReference type="Gene3D" id="3.40.50.1100">
    <property type="match status" value="2"/>
</dbReference>
<dbReference type="InterPro" id="IPR001926">
    <property type="entry name" value="TrpB-like_PALP"/>
</dbReference>
<feature type="modified residue" description="N6-(pyridoxal phosphate)lysine" evidence="5">
    <location>
        <position position="42"/>
    </location>
</feature>
<dbReference type="PIRSF" id="PIRSF006278">
    <property type="entry name" value="ACCD_DCysDesulf"/>
    <property type="match status" value="1"/>
</dbReference>
<dbReference type="STRING" id="1503961.SAMN05421736_101590"/>
<evidence type="ECO:0000256" key="5">
    <source>
        <dbReference type="PIRSR" id="PIRSR006278-2"/>
    </source>
</evidence>
<dbReference type="Proteomes" id="UP000198935">
    <property type="component" value="Unassembled WGS sequence"/>
</dbReference>
<reference evidence="8" key="1">
    <citation type="submission" date="2016-10" db="EMBL/GenBank/DDBJ databases">
        <authorList>
            <person name="Varghese N."/>
            <person name="Submissions S."/>
        </authorList>
    </citation>
    <scope>NUCLEOTIDE SEQUENCE [LARGE SCALE GENOMIC DNA]</scope>
    <source>
        <strain evidence="8">SP</strain>
    </source>
</reference>
<dbReference type="GO" id="GO:1901605">
    <property type="term" value="P:alpha-amino acid metabolic process"/>
    <property type="evidence" value="ECO:0007669"/>
    <property type="project" value="UniProtKB-ARBA"/>
</dbReference>